<evidence type="ECO:0000313" key="5">
    <source>
        <dbReference type="Proteomes" id="UP001480595"/>
    </source>
</evidence>
<keyword evidence="1" id="KW-0560">Oxidoreductase</keyword>
<dbReference type="PANTHER" id="PTHR33099:SF7">
    <property type="entry name" value="MYND-TYPE DOMAIN-CONTAINING PROTEIN"/>
    <property type="match status" value="1"/>
</dbReference>
<accession>A0ABR1X6M5</accession>
<keyword evidence="1" id="KW-0479">Metal-binding</keyword>
<dbReference type="PROSITE" id="PS51471">
    <property type="entry name" value="FE2OG_OXY"/>
    <property type="match status" value="1"/>
</dbReference>
<comment type="similarity">
    <text evidence="1">Belongs to the iron/ascorbate-dependent oxidoreductase family.</text>
</comment>
<organism evidence="4 5">
    <name type="scientific">Apiospora phragmitis</name>
    <dbReference type="NCBI Taxonomy" id="2905665"/>
    <lineage>
        <taxon>Eukaryota</taxon>
        <taxon>Fungi</taxon>
        <taxon>Dikarya</taxon>
        <taxon>Ascomycota</taxon>
        <taxon>Pezizomycotina</taxon>
        <taxon>Sordariomycetes</taxon>
        <taxon>Xylariomycetidae</taxon>
        <taxon>Amphisphaeriales</taxon>
        <taxon>Apiosporaceae</taxon>
        <taxon>Apiospora</taxon>
    </lineage>
</organism>
<feature type="compositionally biased region" description="Basic and acidic residues" evidence="2">
    <location>
        <begin position="21"/>
        <end position="34"/>
    </location>
</feature>
<dbReference type="PANTHER" id="PTHR33099">
    <property type="entry name" value="FE2OG DIOXYGENASE DOMAIN-CONTAINING PROTEIN"/>
    <property type="match status" value="1"/>
</dbReference>
<keyword evidence="1" id="KW-0408">Iron</keyword>
<dbReference type="Pfam" id="PF13640">
    <property type="entry name" value="2OG-FeII_Oxy_3"/>
    <property type="match status" value="1"/>
</dbReference>
<feature type="compositionally biased region" description="Low complexity" evidence="2">
    <location>
        <begin position="1"/>
        <end position="10"/>
    </location>
</feature>
<dbReference type="EMBL" id="JAQQWL010000001">
    <property type="protein sequence ID" value="KAK8091101.1"/>
    <property type="molecule type" value="Genomic_DNA"/>
</dbReference>
<evidence type="ECO:0000256" key="2">
    <source>
        <dbReference type="SAM" id="MobiDB-lite"/>
    </source>
</evidence>
<feature type="region of interest" description="Disordered" evidence="2">
    <location>
        <begin position="224"/>
        <end position="250"/>
    </location>
</feature>
<proteinExistence type="inferred from homology"/>
<dbReference type="GeneID" id="92085078"/>
<keyword evidence="5" id="KW-1185">Reference proteome</keyword>
<dbReference type="InterPro" id="IPR005123">
    <property type="entry name" value="Oxoglu/Fe-dep_dioxygenase_dom"/>
</dbReference>
<dbReference type="RefSeq" id="XP_066722647.1">
    <property type="nucleotide sequence ID" value="XM_066852015.1"/>
</dbReference>
<evidence type="ECO:0000256" key="1">
    <source>
        <dbReference type="RuleBase" id="RU003682"/>
    </source>
</evidence>
<comment type="caution">
    <text evidence="4">The sequence shown here is derived from an EMBL/GenBank/DDBJ whole genome shotgun (WGS) entry which is preliminary data.</text>
</comment>
<sequence>MASSSSSSSSETGRAAKRARHDSPDDTKNEPLEGLRSILKEQNHTSSLAEALFLSMSPERRKKKQHDPITIRWDVNDNDATPYGQVAEPCAKLTLPPLAGVGAGALPETSLKRLIQNCQPATFGRGAEDVYDKSYRLAGKMDPAAFCTTFDPYAAGIVDTVAQVLLPSVYDSATHRGVHAELYKLNVYSGPSGKFKAHVDTPRSRGQFGSLVVCLPVEHEGGQLQVRHKGEETTSSSGTNNKKEDNNKPSCHRHRDFVHWAAFYSDCEHEVLEVTRGHRITLTYNLYAVRGFGRLTGAALSPKPLNPAHLLLFDTIQRTVSQDPFGGQGGTLGFWCSHAYAYNHATESPLPNALKGVDAVLWEVFQALGLDPKIAPVMAMDEDNIEFLREWYEKHPDHKADTDADAKATEMPPSEWIIGHKFGDIDVTDQVEDFEEYIELYSAFGKYSLAPIHWLNKAPRKREMQMIYIAFPTSEA</sequence>
<protein>
    <recommendedName>
        <fullName evidence="3">Fe2OG dioxygenase domain-containing protein</fullName>
    </recommendedName>
</protein>
<name>A0ABR1X6M5_9PEZI</name>
<dbReference type="Proteomes" id="UP001480595">
    <property type="component" value="Unassembled WGS sequence"/>
</dbReference>
<gene>
    <name evidence="4" type="ORF">PG994_000606</name>
</gene>
<feature type="region of interest" description="Disordered" evidence="2">
    <location>
        <begin position="1"/>
        <end position="34"/>
    </location>
</feature>
<evidence type="ECO:0000259" key="3">
    <source>
        <dbReference type="PROSITE" id="PS51471"/>
    </source>
</evidence>
<reference evidence="4 5" key="1">
    <citation type="submission" date="2023-01" db="EMBL/GenBank/DDBJ databases">
        <title>Analysis of 21 Apiospora genomes using comparative genomics revels a genus with tremendous synthesis potential of carbohydrate active enzymes and secondary metabolites.</title>
        <authorList>
            <person name="Sorensen T."/>
        </authorList>
    </citation>
    <scope>NUCLEOTIDE SEQUENCE [LARGE SCALE GENOMIC DNA]</scope>
    <source>
        <strain evidence="4 5">CBS 135458</strain>
    </source>
</reference>
<feature type="domain" description="Fe2OG dioxygenase" evidence="3">
    <location>
        <begin position="179"/>
        <end position="288"/>
    </location>
</feature>
<dbReference type="Gene3D" id="2.60.120.620">
    <property type="entry name" value="q2cbj1_9rhob like domain"/>
    <property type="match status" value="1"/>
</dbReference>
<evidence type="ECO:0000313" key="4">
    <source>
        <dbReference type="EMBL" id="KAK8091101.1"/>
    </source>
</evidence>
<dbReference type="InterPro" id="IPR044862">
    <property type="entry name" value="Pro_4_hyd_alph_FE2OG_OXY"/>
</dbReference>